<evidence type="ECO:0000313" key="3">
    <source>
        <dbReference type="Proteomes" id="UP000195162"/>
    </source>
</evidence>
<feature type="transmembrane region" description="Helical" evidence="1">
    <location>
        <begin position="12"/>
        <end position="33"/>
    </location>
</feature>
<dbReference type="EMBL" id="NGIR01000020">
    <property type="protein sequence ID" value="OTU28853.1"/>
    <property type="molecule type" value="Genomic_DNA"/>
</dbReference>
<sequence>MKNEIMSKSEVWGLIALFLGLASYTTFMFYLLAKRSEGLNYFDDLSSFNYKIAYLLCFLIFILRKLTAKYKSKLAFMPFLAGVLLSVMFFIVIL</sequence>
<reference evidence="2 3" key="1">
    <citation type="submission" date="2017-05" db="EMBL/GenBank/DDBJ databases">
        <authorList>
            <person name="Song R."/>
            <person name="Chenine A.L."/>
            <person name="Ruprecht R.M."/>
        </authorList>
    </citation>
    <scope>NUCLEOTIDE SEQUENCE [LARGE SCALE GENOMIC DNA]</scope>
    <source>
        <strain evidence="2 3">ARLG1955</strain>
    </source>
</reference>
<keyword evidence="1" id="KW-1133">Transmembrane helix</keyword>
<evidence type="ECO:0000313" key="2">
    <source>
        <dbReference type="EMBL" id="OTU28853.1"/>
    </source>
</evidence>
<keyword evidence="1" id="KW-0812">Transmembrane</keyword>
<comment type="caution">
    <text evidence="2">The sequence shown here is derived from an EMBL/GenBank/DDBJ whole genome shotgun (WGS) entry which is preliminary data.</text>
</comment>
<feature type="transmembrane region" description="Helical" evidence="1">
    <location>
        <begin position="45"/>
        <end position="63"/>
    </location>
</feature>
<dbReference type="AlphaFoldDB" id="A0A242U6M0"/>
<evidence type="ECO:0000256" key="1">
    <source>
        <dbReference type="SAM" id="Phobius"/>
    </source>
</evidence>
<keyword evidence="1" id="KW-0472">Membrane</keyword>
<accession>A0A242U6M0</accession>
<feature type="transmembrane region" description="Helical" evidence="1">
    <location>
        <begin position="75"/>
        <end position="93"/>
    </location>
</feature>
<name>A0A242U6M0_ACIPI</name>
<proteinExistence type="predicted"/>
<protein>
    <submittedName>
        <fullName evidence="2">Uncharacterized protein</fullName>
    </submittedName>
</protein>
<gene>
    <name evidence="2" type="ORF">CAT59_06505</name>
</gene>
<dbReference type="Proteomes" id="UP000195162">
    <property type="component" value="Unassembled WGS sequence"/>
</dbReference>
<dbReference type="RefSeq" id="WP_032055237.1">
    <property type="nucleotide sequence ID" value="NZ_JADVOL010000011.1"/>
</dbReference>
<organism evidence="2 3">
    <name type="scientific">Acinetobacter pittii</name>
    <name type="common">Acinetobacter genomosp. 3</name>
    <dbReference type="NCBI Taxonomy" id="48296"/>
    <lineage>
        <taxon>Bacteria</taxon>
        <taxon>Pseudomonadati</taxon>
        <taxon>Pseudomonadota</taxon>
        <taxon>Gammaproteobacteria</taxon>
        <taxon>Moraxellales</taxon>
        <taxon>Moraxellaceae</taxon>
        <taxon>Acinetobacter</taxon>
        <taxon>Acinetobacter calcoaceticus/baumannii complex</taxon>
    </lineage>
</organism>